<dbReference type="SUPFAM" id="SSF57667">
    <property type="entry name" value="beta-beta-alpha zinc fingers"/>
    <property type="match status" value="1"/>
</dbReference>
<evidence type="ECO:0000256" key="1">
    <source>
        <dbReference type="PROSITE-ProRule" id="PRU00042"/>
    </source>
</evidence>
<dbReference type="GO" id="GO:0008270">
    <property type="term" value="F:zinc ion binding"/>
    <property type="evidence" value="ECO:0007669"/>
    <property type="project" value="UniProtKB-KW"/>
</dbReference>
<dbReference type="AlphaFoldDB" id="A0A0D0AW46"/>
<keyword evidence="1" id="KW-0863">Zinc-finger</keyword>
<proteinExistence type="predicted"/>
<dbReference type="PROSITE" id="PS50157">
    <property type="entry name" value="ZINC_FINGER_C2H2_2"/>
    <property type="match status" value="1"/>
</dbReference>
<evidence type="ECO:0000259" key="2">
    <source>
        <dbReference type="PROSITE" id="PS50157"/>
    </source>
</evidence>
<evidence type="ECO:0000313" key="3">
    <source>
        <dbReference type="EMBL" id="KIK36093.1"/>
    </source>
</evidence>
<dbReference type="HOGENOM" id="CLU_002678_42_18_1"/>
<keyword evidence="1" id="KW-0862">Zinc</keyword>
<feature type="non-terminal residue" evidence="3">
    <location>
        <position position="1"/>
    </location>
</feature>
<sequence length="84" mass="9661">CGKPICRKKNLDAHVRTHYKDNDAFMHACTYPGCTYKTLQEGNLKTHIGKHTGDLSHRCPECTFTTNYQGNLIRHRKVCHGYEP</sequence>
<keyword evidence="4" id="KW-1185">Reference proteome</keyword>
<feature type="non-terminal residue" evidence="3">
    <location>
        <position position="84"/>
    </location>
</feature>
<gene>
    <name evidence="3" type="ORF">CY34DRAFT_35255</name>
</gene>
<reference evidence="4" key="2">
    <citation type="submission" date="2015-01" db="EMBL/GenBank/DDBJ databases">
        <title>Evolutionary Origins and Diversification of the Mycorrhizal Mutualists.</title>
        <authorList>
            <consortium name="DOE Joint Genome Institute"/>
            <consortium name="Mycorrhizal Genomics Consortium"/>
            <person name="Kohler A."/>
            <person name="Kuo A."/>
            <person name="Nagy L.G."/>
            <person name="Floudas D."/>
            <person name="Copeland A."/>
            <person name="Barry K.W."/>
            <person name="Cichocki N."/>
            <person name="Veneault-Fourrey C."/>
            <person name="LaButti K."/>
            <person name="Lindquist E.A."/>
            <person name="Lipzen A."/>
            <person name="Lundell T."/>
            <person name="Morin E."/>
            <person name="Murat C."/>
            <person name="Riley R."/>
            <person name="Ohm R."/>
            <person name="Sun H."/>
            <person name="Tunlid A."/>
            <person name="Henrissat B."/>
            <person name="Grigoriev I.V."/>
            <person name="Hibbett D.S."/>
            <person name="Martin F."/>
        </authorList>
    </citation>
    <scope>NUCLEOTIDE SEQUENCE [LARGE SCALE GENOMIC DNA]</scope>
    <source>
        <strain evidence="4">UH-Slu-Lm8-n1</strain>
    </source>
</reference>
<dbReference type="OrthoDB" id="654211at2759"/>
<dbReference type="InterPro" id="IPR036236">
    <property type="entry name" value="Znf_C2H2_sf"/>
</dbReference>
<dbReference type="STRING" id="930992.A0A0D0AW46"/>
<protein>
    <recommendedName>
        <fullName evidence="2">C2H2-type domain-containing protein</fullName>
    </recommendedName>
</protein>
<dbReference type="Proteomes" id="UP000054485">
    <property type="component" value="Unassembled WGS sequence"/>
</dbReference>
<name>A0A0D0AW46_9AGAM</name>
<dbReference type="Pfam" id="PF00096">
    <property type="entry name" value="zf-C2H2"/>
    <property type="match status" value="1"/>
</dbReference>
<keyword evidence="1" id="KW-0479">Metal-binding</keyword>
<accession>A0A0D0AW46</accession>
<evidence type="ECO:0000313" key="4">
    <source>
        <dbReference type="Proteomes" id="UP000054485"/>
    </source>
</evidence>
<dbReference type="InterPro" id="IPR013087">
    <property type="entry name" value="Znf_C2H2_type"/>
</dbReference>
<dbReference type="EMBL" id="KN835561">
    <property type="protein sequence ID" value="KIK36093.1"/>
    <property type="molecule type" value="Genomic_DNA"/>
</dbReference>
<dbReference type="SMART" id="SM00355">
    <property type="entry name" value="ZnF_C2H2"/>
    <property type="match status" value="2"/>
</dbReference>
<dbReference type="Gene3D" id="3.30.160.60">
    <property type="entry name" value="Classic Zinc Finger"/>
    <property type="match status" value="1"/>
</dbReference>
<organism evidence="3 4">
    <name type="scientific">Suillus luteus UH-Slu-Lm8-n1</name>
    <dbReference type="NCBI Taxonomy" id="930992"/>
    <lineage>
        <taxon>Eukaryota</taxon>
        <taxon>Fungi</taxon>
        <taxon>Dikarya</taxon>
        <taxon>Basidiomycota</taxon>
        <taxon>Agaricomycotina</taxon>
        <taxon>Agaricomycetes</taxon>
        <taxon>Agaricomycetidae</taxon>
        <taxon>Boletales</taxon>
        <taxon>Suillineae</taxon>
        <taxon>Suillaceae</taxon>
        <taxon>Suillus</taxon>
    </lineage>
</organism>
<dbReference type="InParanoid" id="A0A0D0AW46"/>
<feature type="domain" description="C2H2-type" evidence="2">
    <location>
        <begin position="57"/>
        <end position="84"/>
    </location>
</feature>
<reference evidence="3 4" key="1">
    <citation type="submission" date="2014-04" db="EMBL/GenBank/DDBJ databases">
        <authorList>
            <consortium name="DOE Joint Genome Institute"/>
            <person name="Kuo A."/>
            <person name="Ruytinx J."/>
            <person name="Rineau F."/>
            <person name="Colpaert J."/>
            <person name="Kohler A."/>
            <person name="Nagy L.G."/>
            <person name="Floudas D."/>
            <person name="Copeland A."/>
            <person name="Barry K.W."/>
            <person name="Cichocki N."/>
            <person name="Veneault-Fourrey C."/>
            <person name="LaButti K."/>
            <person name="Lindquist E.A."/>
            <person name="Lipzen A."/>
            <person name="Lundell T."/>
            <person name="Morin E."/>
            <person name="Murat C."/>
            <person name="Sun H."/>
            <person name="Tunlid A."/>
            <person name="Henrissat B."/>
            <person name="Grigoriev I.V."/>
            <person name="Hibbett D.S."/>
            <person name="Martin F."/>
            <person name="Nordberg H.P."/>
            <person name="Cantor M.N."/>
            <person name="Hua S.X."/>
        </authorList>
    </citation>
    <scope>NUCLEOTIDE SEQUENCE [LARGE SCALE GENOMIC DNA]</scope>
    <source>
        <strain evidence="3 4">UH-Slu-Lm8-n1</strain>
    </source>
</reference>